<dbReference type="OrthoDB" id="6516403at2759"/>
<feature type="non-terminal residue" evidence="5">
    <location>
        <position position="1"/>
    </location>
</feature>
<dbReference type="STRING" id="299467.A0A443S547"/>
<feature type="domain" description="W2" evidence="3">
    <location>
        <begin position="233"/>
        <end position="423"/>
    </location>
</feature>
<name>A0A443S547_9ACAR</name>
<dbReference type="PROSITE" id="PS51366">
    <property type="entry name" value="MI"/>
    <property type="match status" value="1"/>
</dbReference>
<dbReference type="Pfam" id="PF02020">
    <property type="entry name" value="W2"/>
    <property type="match status" value="1"/>
</dbReference>
<dbReference type="VEuPathDB" id="VectorBase:LDEU009465"/>
<evidence type="ECO:0000313" key="6">
    <source>
        <dbReference type="Proteomes" id="UP000288716"/>
    </source>
</evidence>
<sequence>RPEGDAWVRKPAARPGPPPFGSDVICRTRDRDSRNSSMEKSSAPSSRGSIKPEEVEMRSMTLIKEYLSNNDPKETIVEDMQSFCSDENFRLFVATAVNHALDISSHQHQLSVGELFLHIFNKKLYSRDRLYEGLNGILEFADDMVVDVPKFFDYMGNILSPFFVNLDDNLRRSFFVTGLKCTGVSASKLMCHVLKSACQSSSPAKVGSLWRSGDLNWTDFLTSNENVDDFVEKNSLQFTISAVDGSAECETFNDCANRERFFENVTRIVQNSASTSSNEELIELIEKSFKSNEEKTDPNFVSALVKAVVQGCVNSAKVNGDTSYTVDSKRLESKCAVLAKYCDNDEEREAKCLYALQQLAEELEHPSKLLNTIFATLHDQNVISSEAFLQWESTNTTSQGKAVAALTVRQFLTWLKEGEESDN</sequence>
<dbReference type="PROSITE" id="PS51363">
    <property type="entry name" value="W2"/>
    <property type="match status" value="1"/>
</dbReference>
<proteinExistence type="predicted"/>
<dbReference type="SMART" id="SM00515">
    <property type="entry name" value="eIF5C"/>
    <property type="match status" value="1"/>
</dbReference>
<evidence type="ECO:0000259" key="4">
    <source>
        <dbReference type="PROSITE" id="PS51366"/>
    </source>
</evidence>
<dbReference type="GO" id="GO:0016281">
    <property type="term" value="C:eukaryotic translation initiation factor 4F complex"/>
    <property type="evidence" value="ECO:0007669"/>
    <property type="project" value="TreeGrafter"/>
</dbReference>
<reference evidence="5 6" key="1">
    <citation type="journal article" date="2018" name="Gigascience">
        <title>Genomes of trombidid mites reveal novel predicted allergens and laterally-transferred genes associated with secondary metabolism.</title>
        <authorList>
            <person name="Dong X."/>
            <person name="Chaisiri K."/>
            <person name="Xia D."/>
            <person name="Armstrong S.D."/>
            <person name="Fang Y."/>
            <person name="Donnelly M.J."/>
            <person name="Kadowaki T."/>
            <person name="McGarry J.W."/>
            <person name="Darby A.C."/>
            <person name="Makepeace B.L."/>
        </authorList>
    </citation>
    <scope>NUCLEOTIDE SEQUENCE [LARGE SCALE GENOMIC DNA]</scope>
    <source>
        <strain evidence="5">UoL-UT</strain>
    </source>
</reference>
<gene>
    <name evidence="5" type="ORF">B4U80_11380</name>
</gene>
<keyword evidence="6" id="KW-1185">Reference proteome</keyword>
<dbReference type="InterPro" id="IPR016024">
    <property type="entry name" value="ARM-type_fold"/>
</dbReference>
<evidence type="ECO:0000259" key="3">
    <source>
        <dbReference type="PROSITE" id="PS51363"/>
    </source>
</evidence>
<keyword evidence="1" id="KW-0810">Translation regulation</keyword>
<dbReference type="AlphaFoldDB" id="A0A443S547"/>
<dbReference type="InterPro" id="IPR003891">
    <property type="entry name" value="Initiation_fac_eIF4g_MI"/>
</dbReference>
<evidence type="ECO:0000256" key="2">
    <source>
        <dbReference type="SAM" id="MobiDB-lite"/>
    </source>
</evidence>
<dbReference type="SUPFAM" id="SSF48371">
    <property type="entry name" value="ARM repeat"/>
    <property type="match status" value="2"/>
</dbReference>
<dbReference type="Gene3D" id="1.25.40.180">
    <property type="match status" value="2"/>
</dbReference>
<dbReference type="GO" id="GO:0003729">
    <property type="term" value="F:mRNA binding"/>
    <property type="evidence" value="ECO:0007669"/>
    <property type="project" value="TreeGrafter"/>
</dbReference>
<evidence type="ECO:0000313" key="5">
    <source>
        <dbReference type="EMBL" id="RWS22575.1"/>
    </source>
</evidence>
<feature type="non-terminal residue" evidence="5">
    <location>
        <position position="423"/>
    </location>
</feature>
<dbReference type="PANTHER" id="PTHR23253:SF78">
    <property type="entry name" value="EUKARYOTIC TRANSLATION INITIATION FACTOR 4G1, ISOFORM B-RELATED"/>
    <property type="match status" value="1"/>
</dbReference>
<dbReference type="Pfam" id="PF02847">
    <property type="entry name" value="MA3"/>
    <property type="match status" value="1"/>
</dbReference>
<accession>A0A443S547</accession>
<dbReference type="GO" id="GO:0006417">
    <property type="term" value="P:regulation of translation"/>
    <property type="evidence" value="ECO:0007669"/>
    <property type="project" value="UniProtKB-KW"/>
</dbReference>
<feature type="compositionally biased region" description="Polar residues" evidence="2">
    <location>
        <begin position="35"/>
        <end position="48"/>
    </location>
</feature>
<organism evidence="5 6">
    <name type="scientific">Leptotrombidium deliense</name>
    <dbReference type="NCBI Taxonomy" id="299467"/>
    <lineage>
        <taxon>Eukaryota</taxon>
        <taxon>Metazoa</taxon>
        <taxon>Ecdysozoa</taxon>
        <taxon>Arthropoda</taxon>
        <taxon>Chelicerata</taxon>
        <taxon>Arachnida</taxon>
        <taxon>Acari</taxon>
        <taxon>Acariformes</taxon>
        <taxon>Trombidiformes</taxon>
        <taxon>Prostigmata</taxon>
        <taxon>Anystina</taxon>
        <taxon>Parasitengona</taxon>
        <taxon>Trombiculoidea</taxon>
        <taxon>Trombiculidae</taxon>
        <taxon>Leptotrombidium</taxon>
    </lineage>
</organism>
<dbReference type="Proteomes" id="UP000288716">
    <property type="component" value="Unassembled WGS sequence"/>
</dbReference>
<dbReference type="CDD" id="cd11559">
    <property type="entry name" value="W2_eIF4G1_like"/>
    <property type="match status" value="1"/>
</dbReference>
<evidence type="ECO:0008006" key="7">
    <source>
        <dbReference type="Google" id="ProtNLM"/>
    </source>
</evidence>
<dbReference type="PANTHER" id="PTHR23253">
    <property type="entry name" value="EUKARYOTIC TRANSLATION INITIATION FACTOR 4 GAMMA"/>
    <property type="match status" value="1"/>
</dbReference>
<comment type="caution">
    <text evidence="5">The sequence shown here is derived from an EMBL/GenBank/DDBJ whole genome shotgun (WGS) entry which is preliminary data.</text>
</comment>
<protein>
    <recommendedName>
        <fullName evidence="7">Eukaryotic translation initiation factor 4 gamma 3-like protein</fullName>
    </recommendedName>
</protein>
<evidence type="ECO:0000256" key="1">
    <source>
        <dbReference type="ARBA" id="ARBA00022845"/>
    </source>
</evidence>
<dbReference type="InterPro" id="IPR003307">
    <property type="entry name" value="W2_domain"/>
</dbReference>
<feature type="region of interest" description="Disordered" evidence="2">
    <location>
        <begin position="1"/>
        <end position="54"/>
    </location>
</feature>
<dbReference type="GO" id="GO:0003743">
    <property type="term" value="F:translation initiation factor activity"/>
    <property type="evidence" value="ECO:0007669"/>
    <property type="project" value="TreeGrafter"/>
</dbReference>
<dbReference type="FunFam" id="1.25.40.180:FF:000042">
    <property type="entry name" value="Eukaryotic translation initiation factor 4 gamma"/>
    <property type="match status" value="1"/>
</dbReference>
<dbReference type="EMBL" id="NCKV01008426">
    <property type="protein sequence ID" value="RWS22575.1"/>
    <property type="molecule type" value="Genomic_DNA"/>
</dbReference>
<feature type="domain" description="MI" evidence="4">
    <location>
        <begin position="54"/>
        <end position="178"/>
    </location>
</feature>